<comment type="caution">
    <text evidence="3">The sequence shown here is derived from an EMBL/GenBank/DDBJ whole genome shotgun (WGS) entry which is preliminary data.</text>
</comment>
<evidence type="ECO:0000313" key="3">
    <source>
        <dbReference type="EMBL" id="MBP2178777.1"/>
    </source>
</evidence>
<name>A0ABS4PH93_9PSEU</name>
<protein>
    <submittedName>
        <fullName evidence="3">Uncharacterized protein</fullName>
    </submittedName>
</protein>
<feature type="region of interest" description="Disordered" evidence="1">
    <location>
        <begin position="1"/>
        <end position="24"/>
    </location>
</feature>
<dbReference type="EMBL" id="JAGGMS010000001">
    <property type="protein sequence ID" value="MBP2178777.1"/>
    <property type="molecule type" value="Genomic_DNA"/>
</dbReference>
<accession>A0ABS4PH93</accession>
<proteinExistence type="predicted"/>
<dbReference type="Proteomes" id="UP000741013">
    <property type="component" value="Unassembled WGS sequence"/>
</dbReference>
<reference evidence="3 4" key="1">
    <citation type="submission" date="2021-03" db="EMBL/GenBank/DDBJ databases">
        <title>Sequencing the genomes of 1000 actinobacteria strains.</title>
        <authorList>
            <person name="Klenk H.-P."/>
        </authorList>
    </citation>
    <scope>NUCLEOTIDE SEQUENCE [LARGE SCALE GENOMIC DNA]</scope>
    <source>
        <strain evidence="3 4">DSM 45510</strain>
    </source>
</reference>
<evidence type="ECO:0000256" key="2">
    <source>
        <dbReference type="SAM" id="Phobius"/>
    </source>
</evidence>
<evidence type="ECO:0000256" key="1">
    <source>
        <dbReference type="SAM" id="MobiDB-lite"/>
    </source>
</evidence>
<keyword evidence="2" id="KW-1133">Transmembrane helix</keyword>
<evidence type="ECO:0000313" key="4">
    <source>
        <dbReference type="Proteomes" id="UP000741013"/>
    </source>
</evidence>
<gene>
    <name evidence="3" type="ORF">JOM49_000303</name>
</gene>
<sequence>MTNPYGYQAQPGPGYPGQQGYPAAQRRPNGATAIIAAVLGLVLAGTAGYLPLGELFIDLPSGMDIGDLPGGVLTYYGLLTGCAVFSLIGALITFFRATAGAILLLIGALLGAVSVFLEPVLWDRPYGPYFEAVLEFSQTEGILRFLIMVLAPLTLIFAVLPATFRYLSHKPQAQPIYGPPQGYPPQQQGW</sequence>
<keyword evidence="4" id="KW-1185">Reference proteome</keyword>
<organism evidence="3 4">
    <name type="scientific">Amycolatopsis magusensis</name>
    <dbReference type="NCBI Taxonomy" id="882444"/>
    <lineage>
        <taxon>Bacteria</taxon>
        <taxon>Bacillati</taxon>
        <taxon>Actinomycetota</taxon>
        <taxon>Actinomycetes</taxon>
        <taxon>Pseudonocardiales</taxon>
        <taxon>Pseudonocardiaceae</taxon>
        <taxon>Amycolatopsis</taxon>
    </lineage>
</organism>
<feature type="transmembrane region" description="Helical" evidence="2">
    <location>
        <begin position="72"/>
        <end position="95"/>
    </location>
</feature>
<feature type="transmembrane region" description="Helical" evidence="2">
    <location>
        <begin position="31"/>
        <end position="52"/>
    </location>
</feature>
<dbReference type="RefSeq" id="WP_209662411.1">
    <property type="nucleotide sequence ID" value="NZ_JAGGMS010000001.1"/>
</dbReference>
<keyword evidence="2" id="KW-0472">Membrane</keyword>
<feature type="transmembrane region" description="Helical" evidence="2">
    <location>
        <begin position="102"/>
        <end position="122"/>
    </location>
</feature>
<feature type="transmembrane region" description="Helical" evidence="2">
    <location>
        <begin position="142"/>
        <end position="164"/>
    </location>
</feature>
<keyword evidence="2" id="KW-0812">Transmembrane</keyword>